<dbReference type="Gene3D" id="1.25.40.10">
    <property type="entry name" value="Tetratricopeptide repeat domain"/>
    <property type="match status" value="1"/>
</dbReference>
<dbReference type="PROSITE" id="PS50005">
    <property type="entry name" value="TPR"/>
    <property type="match status" value="1"/>
</dbReference>
<dbReference type="SUPFAM" id="SSF53756">
    <property type="entry name" value="UDP-Glycosyltransferase/glycogen phosphorylase"/>
    <property type="match status" value="1"/>
</dbReference>
<evidence type="ECO:0000256" key="1">
    <source>
        <dbReference type="PROSITE-ProRule" id="PRU00339"/>
    </source>
</evidence>
<protein>
    <submittedName>
        <fullName evidence="2">Tetratricopeptide repeat protein</fullName>
    </submittedName>
</protein>
<evidence type="ECO:0000313" key="3">
    <source>
        <dbReference type="Proteomes" id="UP001598130"/>
    </source>
</evidence>
<dbReference type="Pfam" id="PF14559">
    <property type="entry name" value="TPR_19"/>
    <property type="match status" value="1"/>
</dbReference>
<proteinExistence type="predicted"/>
<feature type="repeat" description="TPR" evidence="1">
    <location>
        <begin position="43"/>
        <end position="76"/>
    </location>
</feature>
<dbReference type="PANTHER" id="PTHR44809">
    <property type="match status" value="1"/>
</dbReference>
<keyword evidence="3" id="KW-1185">Reference proteome</keyword>
<sequence length="368" mass="39712">MMTLIDPGTGRLLAQAIADLEADRLVQAEQGLRRVLLAAPKSSEARHRLGQLLYRTGRYSQAEAELRRALAIAPTPETRLGLGLTLMAQGQYPEGWALYGARHEIAAKGLPRPQDFPHPEWRGEDLNGKHIVIFPEQGFGDQIQFARFTPQLQALGADVTLLCRPTLERLFAHSFPDARVLAAAGAVEFPDPDYWVMAGGLPAPLGTTLETLPAQPYLTTPSTWPTLPPGLKIGLATRGSPTNGNDRHRSLTPEQAAELTAVLPGQVIDLDPVVSGARDFADTAALIAQLDLVVTVDSSMAHLAGGMGKPCWVMLSVLGVDWRWLDRATDSPWYPSVRLYRQGADHAWGPVIAAIGADLARGEIGGGR</sequence>
<gene>
    <name evidence="2" type="ORF">OCL97_14565</name>
</gene>
<dbReference type="InterPro" id="IPR011990">
    <property type="entry name" value="TPR-like_helical_dom_sf"/>
</dbReference>
<dbReference type="Pfam" id="PF01075">
    <property type="entry name" value="Glyco_transf_9"/>
    <property type="match status" value="1"/>
</dbReference>
<accession>A0ABW6CQ20</accession>
<organism evidence="2 3">
    <name type="scientific">Phenylobacterium ferrooxidans</name>
    <dbReference type="NCBI Taxonomy" id="2982689"/>
    <lineage>
        <taxon>Bacteria</taxon>
        <taxon>Pseudomonadati</taxon>
        <taxon>Pseudomonadota</taxon>
        <taxon>Alphaproteobacteria</taxon>
        <taxon>Caulobacterales</taxon>
        <taxon>Caulobacteraceae</taxon>
        <taxon>Phenylobacterium</taxon>
    </lineage>
</organism>
<keyword evidence="1" id="KW-0802">TPR repeat</keyword>
<name>A0ABW6CQ20_9CAUL</name>
<dbReference type="InterPro" id="IPR019734">
    <property type="entry name" value="TPR_rpt"/>
</dbReference>
<dbReference type="InterPro" id="IPR002201">
    <property type="entry name" value="Glyco_trans_9"/>
</dbReference>
<evidence type="ECO:0000313" key="2">
    <source>
        <dbReference type="EMBL" id="MFD3265179.1"/>
    </source>
</evidence>
<dbReference type="SUPFAM" id="SSF48452">
    <property type="entry name" value="TPR-like"/>
    <property type="match status" value="1"/>
</dbReference>
<comment type="caution">
    <text evidence="2">The sequence shown here is derived from an EMBL/GenBank/DDBJ whole genome shotgun (WGS) entry which is preliminary data.</text>
</comment>
<dbReference type="InterPro" id="IPR052943">
    <property type="entry name" value="TMTC_O-mannosyl-trnsfr"/>
</dbReference>
<dbReference type="EMBL" id="JAOTJD010000028">
    <property type="protein sequence ID" value="MFD3265179.1"/>
    <property type="molecule type" value="Genomic_DNA"/>
</dbReference>
<dbReference type="Gene3D" id="3.40.50.2000">
    <property type="entry name" value="Glycogen Phosphorylase B"/>
    <property type="match status" value="1"/>
</dbReference>
<dbReference type="Proteomes" id="UP001598130">
    <property type="component" value="Unassembled WGS sequence"/>
</dbReference>
<dbReference type="SMART" id="SM00028">
    <property type="entry name" value="TPR"/>
    <property type="match status" value="1"/>
</dbReference>
<reference evidence="2 3" key="1">
    <citation type="submission" date="2022-09" db="EMBL/GenBank/DDBJ databases">
        <title>New species of Phenylobacterium.</title>
        <authorList>
            <person name="Mieszkin S."/>
        </authorList>
    </citation>
    <scope>NUCLEOTIDE SEQUENCE [LARGE SCALE GENOMIC DNA]</scope>
    <source>
        <strain evidence="2 3">HK31-G</strain>
    </source>
</reference>
<dbReference type="RefSeq" id="WP_377370655.1">
    <property type="nucleotide sequence ID" value="NZ_JAOTJD010000028.1"/>
</dbReference>
<dbReference type="PANTHER" id="PTHR44809:SF1">
    <property type="entry name" value="PROTEIN O-MANNOSYL-TRANSFERASE TMTC1"/>
    <property type="match status" value="1"/>
</dbReference>